<keyword evidence="1" id="KW-0472">Membrane</keyword>
<evidence type="ECO:0000256" key="2">
    <source>
        <dbReference type="SAM" id="SignalP"/>
    </source>
</evidence>
<keyword evidence="1" id="KW-1133">Transmembrane helix</keyword>
<dbReference type="Proteomes" id="UP001054252">
    <property type="component" value="Unassembled WGS sequence"/>
</dbReference>
<accession>A0AAV5J969</accession>
<name>A0AAV5J969_9ROSI</name>
<evidence type="ECO:0000313" key="4">
    <source>
        <dbReference type="Proteomes" id="UP001054252"/>
    </source>
</evidence>
<dbReference type="AlphaFoldDB" id="A0AAV5J969"/>
<keyword evidence="4" id="KW-1185">Reference proteome</keyword>
<keyword evidence="2" id="KW-0732">Signal</keyword>
<gene>
    <name evidence="3" type="ORF">SLEP1_g20116</name>
</gene>
<evidence type="ECO:0000313" key="3">
    <source>
        <dbReference type="EMBL" id="GKV08495.1"/>
    </source>
</evidence>
<evidence type="ECO:0000256" key="1">
    <source>
        <dbReference type="SAM" id="Phobius"/>
    </source>
</evidence>
<sequence length="62" mass="6842">MWVTIFFFLALMPWLDPPGVFSFKWDLNNSTATLISALLGFLLQWSAALALGATSATSLMVF</sequence>
<keyword evidence="1" id="KW-0812">Transmembrane</keyword>
<feature type="transmembrane region" description="Helical" evidence="1">
    <location>
        <begin position="32"/>
        <end position="53"/>
    </location>
</feature>
<comment type="caution">
    <text evidence="3">The sequence shown here is derived from an EMBL/GenBank/DDBJ whole genome shotgun (WGS) entry which is preliminary data.</text>
</comment>
<proteinExistence type="predicted"/>
<feature type="chain" id="PRO_5043484299" evidence="2">
    <location>
        <begin position="23"/>
        <end position="62"/>
    </location>
</feature>
<protein>
    <submittedName>
        <fullName evidence="3">Uncharacterized protein</fullName>
    </submittedName>
</protein>
<feature type="signal peptide" evidence="2">
    <location>
        <begin position="1"/>
        <end position="22"/>
    </location>
</feature>
<dbReference type="EMBL" id="BPVZ01000029">
    <property type="protein sequence ID" value="GKV08495.1"/>
    <property type="molecule type" value="Genomic_DNA"/>
</dbReference>
<reference evidence="3 4" key="1">
    <citation type="journal article" date="2021" name="Commun. Biol.">
        <title>The genome of Shorea leprosula (Dipterocarpaceae) highlights the ecological relevance of drought in aseasonal tropical rainforests.</title>
        <authorList>
            <person name="Ng K.K.S."/>
            <person name="Kobayashi M.J."/>
            <person name="Fawcett J.A."/>
            <person name="Hatakeyama M."/>
            <person name="Paape T."/>
            <person name="Ng C.H."/>
            <person name="Ang C.C."/>
            <person name="Tnah L.H."/>
            <person name="Lee C.T."/>
            <person name="Nishiyama T."/>
            <person name="Sese J."/>
            <person name="O'Brien M.J."/>
            <person name="Copetti D."/>
            <person name="Mohd Noor M.I."/>
            <person name="Ong R.C."/>
            <person name="Putra M."/>
            <person name="Sireger I.Z."/>
            <person name="Indrioko S."/>
            <person name="Kosugi Y."/>
            <person name="Izuno A."/>
            <person name="Isagi Y."/>
            <person name="Lee S.L."/>
            <person name="Shimizu K.K."/>
        </authorList>
    </citation>
    <scope>NUCLEOTIDE SEQUENCE [LARGE SCALE GENOMIC DNA]</scope>
    <source>
        <strain evidence="3">214</strain>
    </source>
</reference>
<organism evidence="3 4">
    <name type="scientific">Rubroshorea leprosula</name>
    <dbReference type="NCBI Taxonomy" id="152421"/>
    <lineage>
        <taxon>Eukaryota</taxon>
        <taxon>Viridiplantae</taxon>
        <taxon>Streptophyta</taxon>
        <taxon>Embryophyta</taxon>
        <taxon>Tracheophyta</taxon>
        <taxon>Spermatophyta</taxon>
        <taxon>Magnoliopsida</taxon>
        <taxon>eudicotyledons</taxon>
        <taxon>Gunneridae</taxon>
        <taxon>Pentapetalae</taxon>
        <taxon>rosids</taxon>
        <taxon>malvids</taxon>
        <taxon>Malvales</taxon>
        <taxon>Dipterocarpaceae</taxon>
        <taxon>Rubroshorea</taxon>
    </lineage>
</organism>